<reference evidence="2" key="1">
    <citation type="submission" date="2023-03" db="EMBL/GenBank/DDBJ databases">
        <title>Massive genome expansion in bonnet fungi (Mycena s.s.) driven by repeated elements and novel gene families across ecological guilds.</title>
        <authorList>
            <consortium name="Lawrence Berkeley National Laboratory"/>
            <person name="Harder C.B."/>
            <person name="Miyauchi S."/>
            <person name="Viragh M."/>
            <person name="Kuo A."/>
            <person name="Thoen E."/>
            <person name="Andreopoulos B."/>
            <person name="Lu D."/>
            <person name="Skrede I."/>
            <person name="Drula E."/>
            <person name="Henrissat B."/>
            <person name="Morin E."/>
            <person name="Kohler A."/>
            <person name="Barry K."/>
            <person name="LaButti K."/>
            <person name="Morin E."/>
            <person name="Salamov A."/>
            <person name="Lipzen A."/>
            <person name="Mereny Z."/>
            <person name="Hegedus B."/>
            <person name="Baldrian P."/>
            <person name="Stursova M."/>
            <person name="Weitz H."/>
            <person name="Taylor A."/>
            <person name="Grigoriev I.V."/>
            <person name="Nagy L.G."/>
            <person name="Martin F."/>
            <person name="Kauserud H."/>
        </authorList>
    </citation>
    <scope>NUCLEOTIDE SEQUENCE</scope>
    <source>
        <strain evidence="2">9284</strain>
    </source>
</reference>
<feature type="region of interest" description="Disordered" evidence="1">
    <location>
        <begin position="1"/>
        <end position="80"/>
    </location>
</feature>
<gene>
    <name evidence="2" type="ORF">FB45DRAFT_862720</name>
</gene>
<protein>
    <submittedName>
        <fullName evidence="2">Uncharacterized protein</fullName>
    </submittedName>
</protein>
<organism evidence="2 3">
    <name type="scientific">Roridomyces roridus</name>
    <dbReference type="NCBI Taxonomy" id="1738132"/>
    <lineage>
        <taxon>Eukaryota</taxon>
        <taxon>Fungi</taxon>
        <taxon>Dikarya</taxon>
        <taxon>Basidiomycota</taxon>
        <taxon>Agaricomycotina</taxon>
        <taxon>Agaricomycetes</taxon>
        <taxon>Agaricomycetidae</taxon>
        <taxon>Agaricales</taxon>
        <taxon>Marasmiineae</taxon>
        <taxon>Mycenaceae</taxon>
        <taxon>Roridomyces</taxon>
    </lineage>
</organism>
<dbReference type="AlphaFoldDB" id="A0AAD7FVL3"/>
<evidence type="ECO:0000313" key="2">
    <source>
        <dbReference type="EMBL" id="KAJ7641570.1"/>
    </source>
</evidence>
<dbReference type="EMBL" id="JARKIF010000004">
    <property type="protein sequence ID" value="KAJ7641570.1"/>
    <property type="molecule type" value="Genomic_DNA"/>
</dbReference>
<proteinExistence type="predicted"/>
<evidence type="ECO:0000256" key="1">
    <source>
        <dbReference type="SAM" id="MobiDB-lite"/>
    </source>
</evidence>
<accession>A0AAD7FVL3</accession>
<keyword evidence="3" id="KW-1185">Reference proteome</keyword>
<name>A0AAD7FVL3_9AGAR</name>
<sequence>MATGAVTRDGSRVRVAAGTGTGQRLEPAGSPVAHPTVPATARSHGTRGISHPCLADGYGSSAGTGTGGSSAPHGLPVAITSADDGWTQMGLQGVRKRTGTWSWE</sequence>
<evidence type="ECO:0000313" key="3">
    <source>
        <dbReference type="Proteomes" id="UP001221142"/>
    </source>
</evidence>
<dbReference type="Proteomes" id="UP001221142">
    <property type="component" value="Unassembled WGS sequence"/>
</dbReference>
<comment type="caution">
    <text evidence="2">The sequence shown here is derived from an EMBL/GenBank/DDBJ whole genome shotgun (WGS) entry which is preliminary data.</text>
</comment>